<dbReference type="STRING" id="301302.ERS852420_00794"/>
<gene>
    <name evidence="2" type="ORF">GMD30_05495</name>
    <name evidence="1" type="ORF">M72_18771</name>
</gene>
<dbReference type="AlphaFoldDB" id="A0A0M6WZN0"/>
<dbReference type="EMBL" id="WNAL01000009">
    <property type="protein sequence ID" value="MTR81176.1"/>
    <property type="molecule type" value="Genomic_DNA"/>
</dbReference>
<evidence type="ECO:0000313" key="2">
    <source>
        <dbReference type="EMBL" id="MTR81176.1"/>
    </source>
</evidence>
<protein>
    <submittedName>
        <fullName evidence="1">Uncharacterized protein</fullName>
    </submittedName>
</protein>
<proteinExistence type="predicted"/>
<dbReference type="Proteomes" id="UP000049979">
    <property type="component" value="Unassembled WGS sequence"/>
</dbReference>
<evidence type="ECO:0000313" key="4">
    <source>
        <dbReference type="Proteomes" id="UP000446657"/>
    </source>
</evidence>
<dbReference type="EMBL" id="CVRR01000093">
    <property type="protein sequence ID" value="CRL43192.1"/>
    <property type="molecule type" value="Genomic_DNA"/>
</dbReference>
<accession>A0A0M6WZN0</accession>
<dbReference type="OrthoDB" id="1937848at2"/>
<dbReference type="RefSeq" id="WP_022046195.1">
    <property type="nucleotide sequence ID" value="NZ_CP173697.1"/>
</dbReference>
<evidence type="ECO:0000313" key="3">
    <source>
        <dbReference type="Proteomes" id="UP000049979"/>
    </source>
</evidence>
<reference evidence="1" key="1">
    <citation type="submission" date="2015-05" db="EMBL/GenBank/DDBJ databases">
        <authorList>
            <person name="Wang D.B."/>
            <person name="Wang M."/>
        </authorList>
    </citation>
    <scope>NUCLEOTIDE SEQUENCE [LARGE SCALE GENOMIC DNA]</scope>
    <source>
        <strain evidence="1">M72</strain>
    </source>
</reference>
<name>A0A0M6WZN0_9FIRM</name>
<dbReference type="Proteomes" id="UP000446657">
    <property type="component" value="Unassembled WGS sequence"/>
</dbReference>
<sequence>MFWKKLKKKATEKHNYDLTYDNVAIPEVHTHKPEDHEETPGEDAPVHYDNVAIPEVHIRRKK</sequence>
<keyword evidence="3" id="KW-1185">Reference proteome</keyword>
<evidence type="ECO:0000313" key="1">
    <source>
        <dbReference type="EMBL" id="CRL43192.1"/>
    </source>
</evidence>
<organism evidence="1 3">
    <name type="scientific">Roseburia faecis</name>
    <dbReference type="NCBI Taxonomy" id="301302"/>
    <lineage>
        <taxon>Bacteria</taxon>
        <taxon>Bacillati</taxon>
        <taxon>Bacillota</taxon>
        <taxon>Clostridia</taxon>
        <taxon>Lachnospirales</taxon>
        <taxon>Lachnospiraceae</taxon>
        <taxon>Roseburia</taxon>
    </lineage>
</organism>
<dbReference type="GeneID" id="99745984"/>
<reference evidence="2 4" key="3">
    <citation type="journal article" date="2019" name="Nat. Med.">
        <title>A library of human gut bacterial isolates paired with longitudinal multiomics data enables mechanistic microbiome research.</title>
        <authorList>
            <person name="Poyet M."/>
            <person name="Groussin M."/>
            <person name="Gibbons S.M."/>
            <person name="Avila-Pacheco J."/>
            <person name="Jiang X."/>
            <person name="Kearney S.M."/>
            <person name="Perrotta A.R."/>
            <person name="Berdy B."/>
            <person name="Zhao S."/>
            <person name="Lieberman T.D."/>
            <person name="Swanson P.K."/>
            <person name="Smith M."/>
            <person name="Roesemann S."/>
            <person name="Alexander J.E."/>
            <person name="Rich S.A."/>
            <person name="Livny J."/>
            <person name="Vlamakis H."/>
            <person name="Clish C."/>
            <person name="Bullock K."/>
            <person name="Deik A."/>
            <person name="Scott J."/>
            <person name="Pierce K.A."/>
            <person name="Xavier R.J."/>
            <person name="Alm E.J."/>
        </authorList>
    </citation>
    <scope>NUCLEOTIDE SEQUENCE [LARGE SCALE GENOMIC DNA]</scope>
    <source>
        <strain evidence="2 4">BIOML-A1</strain>
    </source>
</reference>
<reference evidence="3" key="2">
    <citation type="submission" date="2015-05" db="EMBL/GenBank/DDBJ databases">
        <authorList>
            <consortium name="Pathogen Informatics"/>
        </authorList>
    </citation>
    <scope>NUCLEOTIDE SEQUENCE [LARGE SCALE GENOMIC DNA]</scope>
    <source>
        <strain evidence="3">M72</strain>
    </source>
</reference>